<dbReference type="Pfam" id="PF00230">
    <property type="entry name" value="MIP"/>
    <property type="match status" value="1"/>
</dbReference>
<dbReference type="InterPro" id="IPR000425">
    <property type="entry name" value="MIP"/>
</dbReference>
<keyword evidence="3 8" id="KW-0813">Transport</keyword>
<dbReference type="PROSITE" id="PS00221">
    <property type="entry name" value="MIP"/>
    <property type="match status" value="1"/>
</dbReference>
<keyword evidence="6 9" id="KW-1133">Transmembrane helix</keyword>
<dbReference type="PRINTS" id="PR00783">
    <property type="entry name" value="MINTRINSICP"/>
</dbReference>
<feature type="transmembrane region" description="Helical" evidence="9">
    <location>
        <begin position="96"/>
        <end position="121"/>
    </location>
</feature>
<evidence type="ECO:0000256" key="1">
    <source>
        <dbReference type="ARBA" id="ARBA00004651"/>
    </source>
</evidence>
<organism evidence="10 11">
    <name type="scientific">Magallana gigas</name>
    <name type="common">Pacific oyster</name>
    <name type="synonym">Crassostrea gigas</name>
    <dbReference type="NCBI Taxonomy" id="29159"/>
    <lineage>
        <taxon>Eukaryota</taxon>
        <taxon>Metazoa</taxon>
        <taxon>Spiralia</taxon>
        <taxon>Lophotrochozoa</taxon>
        <taxon>Mollusca</taxon>
        <taxon>Bivalvia</taxon>
        <taxon>Autobranchia</taxon>
        <taxon>Pteriomorphia</taxon>
        <taxon>Ostreida</taxon>
        <taxon>Ostreoidea</taxon>
        <taxon>Ostreidae</taxon>
        <taxon>Magallana</taxon>
    </lineage>
</organism>
<feature type="transmembrane region" description="Helical" evidence="9">
    <location>
        <begin position="141"/>
        <end position="161"/>
    </location>
</feature>
<name>A0A8W8JS65_MAGGI</name>
<evidence type="ECO:0000256" key="2">
    <source>
        <dbReference type="ARBA" id="ARBA00006175"/>
    </source>
</evidence>
<evidence type="ECO:0000256" key="9">
    <source>
        <dbReference type="SAM" id="Phobius"/>
    </source>
</evidence>
<feature type="transmembrane region" description="Helical" evidence="9">
    <location>
        <begin position="25"/>
        <end position="42"/>
    </location>
</feature>
<dbReference type="InterPro" id="IPR023271">
    <property type="entry name" value="Aquaporin-like"/>
</dbReference>
<evidence type="ECO:0000256" key="6">
    <source>
        <dbReference type="ARBA" id="ARBA00022989"/>
    </source>
</evidence>
<accession>A0A8W8JS65</accession>
<feature type="transmembrane region" description="Helical" evidence="9">
    <location>
        <begin position="54"/>
        <end position="75"/>
    </location>
</feature>
<keyword evidence="7 9" id="KW-0472">Membrane</keyword>
<dbReference type="OrthoDB" id="3222at2759"/>
<dbReference type="Proteomes" id="UP000005408">
    <property type="component" value="Unassembled WGS sequence"/>
</dbReference>
<reference evidence="10" key="1">
    <citation type="submission" date="2022-08" db="UniProtKB">
        <authorList>
            <consortium name="EnsemblMetazoa"/>
        </authorList>
    </citation>
    <scope>IDENTIFICATION</scope>
    <source>
        <strain evidence="10">05x7-T-G4-1.051#20</strain>
    </source>
</reference>
<protein>
    <recommendedName>
        <fullName evidence="12">Aquaporin-4</fullName>
    </recommendedName>
</protein>
<comment type="subcellular location">
    <subcellularLocation>
        <location evidence="1">Cell membrane</location>
        <topology evidence="1">Multi-pass membrane protein</topology>
    </subcellularLocation>
</comment>
<dbReference type="OMA" id="IVTNTWR"/>
<dbReference type="EnsemblMetazoa" id="G20791.1">
    <property type="protein sequence ID" value="G20791.1:cds"/>
    <property type="gene ID" value="G20791"/>
</dbReference>
<proteinExistence type="inferred from homology"/>
<evidence type="ECO:0008006" key="12">
    <source>
        <dbReference type="Google" id="ProtNLM"/>
    </source>
</evidence>
<comment type="similarity">
    <text evidence="2 8">Belongs to the MIP/aquaporin (TC 1.A.8) family.</text>
</comment>
<dbReference type="AlphaFoldDB" id="A0A8W8JS65"/>
<evidence type="ECO:0000256" key="7">
    <source>
        <dbReference type="ARBA" id="ARBA00023136"/>
    </source>
</evidence>
<sequence>MKLKEYFASVKGEIQERHFWKSVRCEFLGTLLYVLFGCAATVTWDRDNVDPNRILRISSSFGLIEFVLVSALSHASSSQFNPAVTLSLLCTKYISLFRATCYVFVQLVAALLSSAVLYGLVPEYSRQNLAVNEVNPGVSHAQAFGIEFLGTFIFVFSYFSSLRRKNEKLEPKALPCGVSIAAAHLFAAEATVCGINPARSLAPAIFHNAWSNHWIFWIGPFLGGIVGAFTFEYTRDCSIELRDPQTGTAHQLVYSLHNKEDVASSMSLNTEVPVEQNEIVDEL</sequence>
<evidence type="ECO:0000313" key="11">
    <source>
        <dbReference type="Proteomes" id="UP000005408"/>
    </source>
</evidence>
<dbReference type="PANTHER" id="PTHR19139">
    <property type="entry name" value="AQUAPORIN TRANSPORTER"/>
    <property type="match status" value="1"/>
</dbReference>
<evidence type="ECO:0000313" key="10">
    <source>
        <dbReference type="EnsemblMetazoa" id="G20791.1:cds"/>
    </source>
</evidence>
<evidence type="ECO:0000256" key="4">
    <source>
        <dbReference type="ARBA" id="ARBA00022475"/>
    </source>
</evidence>
<dbReference type="GO" id="GO:0005886">
    <property type="term" value="C:plasma membrane"/>
    <property type="evidence" value="ECO:0007669"/>
    <property type="project" value="UniProtKB-SubCell"/>
</dbReference>
<dbReference type="SUPFAM" id="SSF81338">
    <property type="entry name" value="Aquaporin-like"/>
    <property type="match status" value="1"/>
</dbReference>
<evidence type="ECO:0000256" key="5">
    <source>
        <dbReference type="ARBA" id="ARBA00022692"/>
    </source>
</evidence>
<keyword evidence="4" id="KW-1003">Cell membrane</keyword>
<dbReference type="InterPro" id="IPR034294">
    <property type="entry name" value="Aquaporin_transptr"/>
</dbReference>
<dbReference type="Gene3D" id="1.20.1080.10">
    <property type="entry name" value="Glycerol uptake facilitator protein"/>
    <property type="match status" value="1"/>
</dbReference>
<dbReference type="PANTHER" id="PTHR19139:SF199">
    <property type="entry name" value="MIP17260P"/>
    <property type="match status" value="1"/>
</dbReference>
<dbReference type="InterPro" id="IPR022357">
    <property type="entry name" value="MIP_CS"/>
</dbReference>
<evidence type="ECO:0000256" key="8">
    <source>
        <dbReference type="RuleBase" id="RU000477"/>
    </source>
</evidence>
<feature type="transmembrane region" description="Helical" evidence="9">
    <location>
        <begin position="173"/>
        <end position="194"/>
    </location>
</feature>
<dbReference type="EnsemblMetazoa" id="G20791.2">
    <property type="protein sequence ID" value="G20791.2:cds"/>
    <property type="gene ID" value="G20791"/>
</dbReference>
<evidence type="ECO:0000256" key="3">
    <source>
        <dbReference type="ARBA" id="ARBA00022448"/>
    </source>
</evidence>
<keyword evidence="11" id="KW-1185">Reference proteome</keyword>
<feature type="transmembrane region" description="Helical" evidence="9">
    <location>
        <begin position="214"/>
        <end position="233"/>
    </location>
</feature>
<dbReference type="GO" id="GO:0015250">
    <property type="term" value="F:water channel activity"/>
    <property type="evidence" value="ECO:0007669"/>
    <property type="project" value="TreeGrafter"/>
</dbReference>
<keyword evidence="5 8" id="KW-0812">Transmembrane</keyword>